<sequence length="89" mass="10397">MTQSREDDGGYFKRVVHQQVTPLTQHQTIQGDMKRLLVNALRYDEMKVSPSRLPGIQMRPWRLASDQHAKLQNLKPTRVVLLLSNAWWS</sequence>
<reference evidence="1 2" key="1">
    <citation type="submission" date="2019-03" db="EMBL/GenBank/DDBJ databases">
        <title>First draft genome of Liparis tanakae, snailfish: a comprehensive survey of snailfish specific genes.</title>
        <authorList>
            <person name="Kim W."/>
            <person name="Song I."/>
            <person name="Jeong J.-H."/>
            <person name="Kim D."/>
            <person name="Kim S."/>
            <person name="Ryu S."/>
            <person name="Song J.Y."/>
            <person name="Lee S.K."/>
        </authorList>
    </citation>
    <scope>NUCLEOTIDE SEQUENCE [LARGE SCALE GENOMIC DNA]</scope>
    <source>
        <tissue evidence="1">Muscle</tissue>
    </source>
</reference>
<dbReference type="Proteomes" id="UP000314294">
    <property type="component" value="Unassembled WGS sequence"/>
</dbReference>
<accession>A0A4Z2EYM8</accession>
<evidence type="ECO:0000313" key="1">
    <source>
        <dbReference type="EMBL" id="TNN33873.1"/>
    </source>
</evidence>
<protein>
    <submittedName>
        <fullName evidence="1">Uncharacterized protein</fullName>
    </submittedName>
</protein>
<dbReference type="AlphaFoldDB" id="A0A4Z2EYM8"/>
<name>A0A4Z2EYM8_9TELE</name>
<comment type="caution">
    <text evidence="1">The sequence shown here is derived from an EMBL/GenBank/DDBJ whole genome shotgun (WGS) entry which is preliminary data.</text>
</comment>
<keyword evidence="2" id="KW-1185">Reference proteome</keyword>
<gene>
    <name evidence="1" type="ORF">EYF80_055966</name>
</gene>
<evidence type="ECO:0000313" key="2">
    <source>
        <dbReference type="Proteomes" id="UP000314294"/>
    </source>
</evidence>
<proteinExistence type="predicted"/>
<dbReference type="EMBL" id="SRLO01002103">
    <property type="protein sequence ID" value="TNN33873.1"/>
    <property type="molecule type" value="Genomic_DNA"/>
</dbReference>
<organism evidence="1 2">
    <name type="scientific">Liparis tanakae</name>
    <name type="common">Tanaka's snailfish</name>
    <dbReference type="NCBI Taxonomy" id="230148"/>
    <lineage>
        <taxon>Eukaryota</taxon>
        <taxon>Metazoa</taxon>
        <taxon>Chordata</taxon>
        <taxon>Craniata</taxon>
        <taxon>Vertebrata</taxon>
        <taxon>Euteleostomi</taxon>
        <taxon>Actinopterygii</taxon>
        <taxon>Neopterygii</taxon>
        <taxon>Teleostei</taxon>
        <taxon>Neoteleostei</taxon>
        <taxon>Acanthomorphata</taxon>
        <taxon>Eupercaria</taxon>
        <taxon>Perciformes</taxon>
        <taxon>Cottioidei</taxon>
        <taxon>Cottales</taxon>
        <taxon>Liparidae</taxon>
        <taxon>Liparis</taxon>
    </lineage>
</organism>